<dbReference type="RefSeq" id="WP_344929826.1">
    <property type="nucleotide sequence ID" value="NZ_BAABCW010000020.1"/>
</dbReference>
<keyword evidence="3" id="KW-1185">Reference proteome</keyword>
<protein>
    <recommendedName>
        <fullName evidence="4">DUF3592 domain-containing protein</fullName>
    </recommendedName>
</protein>
<proteinExistence type="predicted"/>
<keyword evidence="1" id="KW-1133">Transmembrane helix</keyword>
<feature type="transmembrane region" description="Helical" evidence="1">
    <location>
        <begin position="202"/>
        <end position="221"/>
    </location>
</feature>
<name>A0ABP6UQY4_9FLAO</name>
<feature type="transmembrane region" description="Helical" evidence="1">
    <location>
        <begin position="45"/>
        <end position="66"/>
    </location>
</feature>
<accession>A0ABP6UQY4</accession>
<gene>
    <name evidence="2" type="ORF">GCM10022393_36100</name>
</gene>
<dbReference type="EMBL" id="BAABCW010000020">
    <property type="protein sequence ID" value="GAA3518768.1"/>
    <property type="molecule type" value="Genomic_DNA"/>
</dbReference>
<comment type="caution">
    <text evidence="2">The sequence shown here is derived from an EMBL/GenBank/DDBJ whole genome shotgun (WGS) entry which is preliminary data.</text>
</comment>
<reference evidence="3" key="1">
    <citation type="journal article" date="2019" name="Int. J. Syst. Evol. Microbiol.">
        <title>The Global Catalogue of Microorganisms (GCM) 10K type strain sequencing project: providing services to taxonomists for standard genome sequencing and annotation.</title>
        <authorList>
            <consortium name="The Broad Institute Genomics Platform"/>
            <consortium name="The Broad Institute Genome Sequencing Center for Infectious Disease"/>
            <person name="Wu L."/>
            <person name="Ma J."/>
        </authorList>
    </citation>
    <scope>NUCLEOTIDE SEQUENCE [LARGE SCALE GENOMIC DNA]</scope>
    <source>
        <strain evidence="3">JCM 17106</strain>
    </source>
</reference>
<evidence type="ECO:0000313" key="3">
    <source>
        <dbReference type="Proteomes" id="UP001500459"/>
    </source>
</evidence>
<evidence type="ECO:0000256" key="1">
    <source>
        <dbReference type="SAM" id="Phobius"/>
    </source>
</evidence>
<evidence type="ECO:0008006" key="4">
    <source>
        <dbReference type="Google" id="ProtNLM"/>
    </source>
</evidence>
<keyword evidence="1" id="KW-0472">Membrane</keyword>
<evidence type="ECO:0000313" key="2">
    <source>
        <dbReference type="EMBL" id="GAA3518768.1"/>
    </source>
</evidence>
<sequence>MKGYSKLNVFTKVGFTFALILLLPNLTIIIGSVFTKDLDIKPEFFLGLIPGIIYIFYVLLFVRNYYKRKVAKRIKSLKEFKLTIDEMISDTVKFALFNTLGGAGTKITEYYFIFYNKEYDKFIRVSSVNMVPDYMDVRLKSWEHLPITIFIDPKELNNPKKGRSKKKVDKHTLRTFRFYKDNYNLDTIYEYSISEDIARRNYLSGIFILLFFMIICMYVLINFF</sequence>
<organism evidence="2 3">
    <name type="scientific">Aquimarina addita</name>
    <dbReference type="NCBI Taxonomy" id="870485"/>
    <lineage>
        <taxon>Bacteria</taxon>
        <taxon>Pseudomonadati</taxon>
        <taxon>Bacteroidota</taxon>
        <taxon>Flavobacteriia</taxon>
        <taxon>Flavobacteriales</taxon>
        <taxon>Flavobacteriaceae</taxon>
        <taxon>Aquimarina</taxon>
    </lineage>
</organism>
<dbReference type="Proteomes" id="UP001500459">
    <property type="component" value="Unassembled WGS sequence"/>
</dbReference>
<keyword evidence="1" id="KW-0812">Transmembrane</keyword>